<dbReference type="GO" id="GO:0140359">
    <property type="term" value="F:ABC-type transporter activity"/>
    <property type="evidence" value="ECO:0007669"/>
    <property type="project" value="InterPro"/>
</dbReference>
<dbReference type="InterPro" id="IPR012340">
    <property type="entry name" value="NA-bd_OB-fold"/>
</dbReference>
<keyword evidence="3 5" id="KW-0067">ATP-binding</keyword>
<dbReference type="Pfam" id="PF08402">
    <property type="entry name" value="TOBE_2"/>
    <property type="match status" value="1"/>
</dbReference>
<name>A0A2P7VGZ9_9BACL</name>
<evidence type="ECO:0000256" key="2">
    <source>
        <dbReference type="ARBA" id="ARBA00022741"/>
    </source>
</evidence>
<dbReference type="EMBL" id="PXZM01000007">
    <property type="protein sequence ID" value="PSJ98513.1"/>
    <property type="molecule type" value="Genomic_DNA"/>
</dbReference>
<dbReference type="InterPro" id="IPR047641">
    <property type="entry name" value="ABC_transpr_MalK/UgpC-like"/>
</dbReference>
<proteinExistence type="predicted"/>
<dbReference type="Gene3D" id="3.40.50.300">
    <property type="entry name" value="P-loop containing nucleotide triphosphate hydrolases"/>
    <property type="match status" value="1"/>
</dbReference>
<dbReference type="FunFam" id="3.40.50.300:FF:000042">
    <property type="entry name" value="Maltose/maltodextrin ABC transporter, ATP-binding protein"/>
    <property type="match status" value="1"/>
</dbReference>
<dbReference type="GO" id="GO:0005524">
    <property type="term" value="F:ATP binding"/>
    <property type="evidence" value="ECO:0007669"/>
    <property type="project" value="UniProtKB-KW"/>
</dbReference>
<dbReference type="NCBIfam" id="NF008653">
    <property type="entry name" value="PRK11650.1"/>
    <property type="match status" value="1"/>
</dbReference>
<protein>
    <submittedName>
        <fullName evidence="5">Glycerol-3-phosphate ABC transporter ATP-binding protein</fullName>
    </submittedName>
</protein>
<dbReference type="SUPFAM" id="SSF50331">
    <property type="entry name" value="MOP-like"/>
    <property type="match status" value="1"/>
</dbReference>
<feature type="domain" description="ABC transporter" evidence="4">
    <location>
        <begin position="4"/>
        <end position="235"/>
    </location>
</feature>
<accession>A0A2P7VGZ9</accession>
<reference evidence="5 6" key="1">
    <citation type="submission" date="2018-03" db="EMBL/GenBank/DDBJ databases">
        <title>Brevisbacillus phylogenomics.</title>
        <authorList>
            <person name="Dunlap C."/>
        </authorList>
    </citation>
    <scope>NUCLEOTIDE SEQUENCE [LARGE SCALE GENOMIC DNA]</scope>
    <source>
        <strain evidence="5 6">NRRL NRS-1210</strain>
    </source>
</reference>
<dbReference type="RefSeq" id="WP_106837969.1">
    <property type="nucleotide sequence ID" value="NZ_JBCNIW010000041.1"/>
</dbReference>
<keyword evidence="6" id="KW-1185">Reference proteome</keyword>
<dbReference type="InterPro" id="IPR003439">
    <property type="entry name" value="ABC_transporter-like_ATP-bd"/>
</dbReference>
<keyword evidence="2" id="KW-0547">Nucleotide-binding</keyword>
<dbReference type="CDD" id="cd03301">
    <property type="entry name" value="ABC_MalK_N"/>
    <property type="match status" value="1"/>
</dbReference>
<dbReference type="InterPro" id="IPR017871">
    <property type="entry name" value="ABC_transporter-like_CS"/>
</dbReference>
<dbReference type="InterPro" id="IPR027417">
    <property type="entry name" value="P-loop_NTPase"/>
</dbReference>
<evidence type="ECO:0000259" key="4">
    <source>
        <dbReference type="PROSITE" id="PS50893"/>
    </source>
</evidence>
<sequence length="362" mass="40891">MSSIMLKSLSKQYTNDKYTLDDISLEIKDKEFLVLLGPSGCGKSTLLRMIAGIEEITQGDVYIGDVCVNEVEPKDRGVAMVFQNYALYPHMTVFENMAYGLKIKKIKKAEREKRIKAAADILQIDPLLKRFPSQLSGGQKQRVAIGRAIVKEPKVFLMDEPLSNLDAKLRNEMRIEIKKLHERLDSTFIYVTHDQVEAVTLGDRIAIMAEGKFRQIGTPMEIIDCPVDMFVANFISSPPINYMDASLIQRDNQVYVEVDGVLLETNLPLEVMEQAPEIVAGIRPEHCFLTEDSEDALAMEVLFTEIIGTDVLVHLKYKTSSFIVKKSFTQTYAKGQKVNAGISANHVHVFDRQTQKNLRCRP</sequence>
<dbReference type="GO" id="GO:0055052">
    <property type="term" value="C:ATP-binding cassette (ABC) transporter complex, substrate-binding subunit-containing"/>
    <property type="evidence" value="ECO:0007669"/>
    <property type="project" value="TreeGrafter"/>
</dbReference>
<keyword evidence="1" id="KW-0813">Transport</keyword>
<dbReference type="PROSITE" id="PS50893">
    <property type="entry name" value="ABC_TRANSPORTER_2"/>
    <property type="match status" value="1"/>
</dbReference>
<dbReference type="SUPFAM" id="SSF52540">
    <property type="entry name" value="P-loop containing nucleoside triphosphate hydrolases"/>
    <property type="match status" value="1"/>
</dbReference>
<dbReference type="PANTHER" id="PTHR43875">
    <property type="entry name" value="MALTODEXTRIN IMPORT ATP-BINDING PROTEIN MSMX"/>
    <property type="match status" value="1"/>
</dbReference>
<dbReference type="Pfam" id="PF00005">
    <property type="entry name" value="ABC_tran"/>
    <property type="match status" value="1"/>
</dbReference>
<evidence type="ECO:0000256" key="3">
    <source>
        <dbReference type="ARBA" id="ARBA00022840"/>
    </source>
</evidence>
<dbReference type="AlphaFoldDB" id="A0A2P7VGZ9"/>
<dbReference type="Gene3D" id="2.40.50.100">
    <property type="match status" value="1"/>
</dbReference>
<organism evidence="5 6">
    <name type="scientific">Brevibacillus fortis</name>
    <dbReference type="NCBI Taxonomy" id="2126352"/>
    <lineage>
        <taxon>Bacteria</taxon>
        <taxon>Bacillati</taxon>
        <taxon>Bacillota</taxon>
        <taxon>Bacilli</taxon>
        <taxon>Bacillales</taxon>
        <taxon>Paenibacillaceae</taxon>
        <taxon>Brevibacillus</taxon>
    </lineage>
</organism>
<dbReference type="InterPro" id="IPR003593">
    <property type="entry name" value="AAA+_ATPase"/>
</dbReference>
<comment type="caution">
    <text evidence="5">The sequence shown here is derived from an EMBL/GenBank/DDBJ whole genome shotgun (WGS) entry which is preliminary data.</text>
</comment>
<gene>
    <name evidence="5" type="ORF">C7R93_06105</name>
</gene>
<dbReference type="Proteomes" id="UP000240419">
    <property type="component" value="Unassembled WGS sequence"/>
</dbReference>
<dbReference type="GO" id="GO:0016887">
    <property type="term" value="F:ATP hydrolysis activity"/>
    <property type="evidence" value="ECO:0007669"/>
    <property type="project" value="InterPro"/>
</dbReference>
<dbReference type="InterPro" id="IPR013611">
    <property type="entry name" value="Transp-assoc_OB_typ2"/>
</dbReference>
<dbReference type="OrthoDB" id="9790614at2"/>
<dbReference type="PROSITE" id="PS00211">
    <property type="entry name" value="ABC_TRANSPORTER_1"/>
    <property type="match status" value="1"/>
</dbReference>
<dbReference type="InterPro" id="IPR008995">
    <property type="entry name" value="Mo/tungstate-bd_C_term_dom"/>
</dbReference>
<evidence type="ECO:0000313" key="5">
    <source>
        <dbReference type="EMBL" id="PSJ98513.1"/>
    </source>
</evidence>
<dbReference type="GO" id="GO:0008643">
    <property type="term" value="P:carbohydrate transport"/>
    <property type="evidence" value="ECO:0007669"/>
    <property type="project" value="InterPro"/>
</dbReference>
<dbReference type="SMART" id="SM00382">
    <property type="entry name" value="AAA"/>
    <property type="match status" value="1"/>
</dbReference>
<dbReference type="Gene3D" id="2.40.50.140">
    <property type="entry name" value="Nucleic acid-binding proteins"/>
    <property type="match status" value="1"/>
</dbReference>
<dbReference type="InterPro" id="IPR015855">
    <property type="entry name" value="ABC_transpr_MalK-like"/>
</dbReference>
<evidence type="ECO:0000256" key="1">
    <source>
        <dbReference type="ARBA" id="ARBA00022448"/>
    </source>
</evidence>
<evidence type="ECO:0000313" key="6">
    <source>
        <dbReference type="Proteomes" id="UP000240419"/>
    </source>
</evidence>
<dbReference type="PANTHER" id="PTHR43875:SF1">
    <property type="entry name" value="OSMOPROTECTIVE COMPOUNDS UPTAKE ATP-BINDING PROTEIN GGTA"/>
    <property type="match status" value="1"/>
</dbReference>